<evidence type="ECO:0000313" key="2">
    <source>
        <dbReference type="EMBL" id="PIL33077.1"/>
    </source>
</evidence>
<keyword evidence="3" id="KW-1185">Reference proteome</keyword>
<dbReference type="STRING" id="1077348.A0A2G8SH95"/>
<dbReference type="AlphaFoldDB" id="A0A2G8SH95"/>
<name>A0A2G8SH95_9APHY</name>
<dbReference type="Proteomes" id="UP000230002">
    <property type="component" value="Unassembled WGS sequence"/>
</dbReference>
<sequence>MSAGSGLLPFAANTLLTTLSSHRPTADGTEVGEPSISDMRACSAGKSGEHQPHSLAFGPIQNILAPVNGLPPEILSRILIEAWQDRRSLRLTHVCRLWRSILLETSEFWAVAVAGDQFRLPTSNEESSDQDYLFVACLRSAPRDLSLNLWSISPRCRLQLIQEAHRITSMHISVQTREQLELLWNVLYTGMQRLEDLSIRGSDSVTSWPGHWKLSTQELPRLTQLTLPARLFRPSWPNTLQTLALRSHHGNDGTAPLHAVSLDVVLVSLVNHSSLRVLDIRDNTLFDNPGPSRVFPGLELLRVRSGWRTVSTMLSLLAFPSSTRLRIGVVPPLVFPLGEFVAPGSALEAVVALLDRVAITGGPTSTIRGFASTSTTSTSDGSERLRLTTSFDERRTLRLFERVDPPVSHLLLAQHPAQRMPPMFMDQTIFRTFRHLTHLALHGRIGVCAELLSMLRPPTTPPDGPVLLPLLKDLTVGVATQRRSEISTALRRGDLAYEPDGGTGVTMHFGECCRLFPGVLDARRERGYQYRLSRLEFFSYEEGCMAKADSEDPVVSHVDLAAYEGNLVECELAPLRALVDGPVVFSGYRFFTDVRDDLRR</sequence>
<evidence type="ECO:0000256" key="1">
    <source>
        <dbReference type="SAM" id="MobiDB-lite"/>
    </source>
</evidence>
<comment type="caution">
    <text evidence="2">The sequence shown here is derived from an EMBL/GenBank/DDBJ whole genome shotgun (WGS) entry which is preliminary data.</text>
</comment>
<evidence type="ECO:0000313" key="3">
    <source>
        <dbReference type="Proteomes" id="UP000230002"/>
    </source>
</evidence>
<gene>
    <name evidence="2" type="ORF">GSI_04526</name>
</gene>
<protein>
    <submittedName>
        <fullName evidence="2">Uncharacterized protein</fullName>
    </submittedName>
</protein>
<dbReference type="EMBL" id="AYKW01000008">
    <property type="protein sequence ID" value="PIL33077.1"/>
    <property type="molecule type" value="Genomic_DNA"/>
</dbReference>
<proteinExistence type="predicted"/>
<reference evidence="2 3" key="1">
    <citation type="journal article" date="2015" name="Sci. Rep.">
        <title>Chromosome-level genome map provides insights into diverse defense mechanisms in the medicinal fungus Ganoderma sinense.</title>
        <authorList>
            <person name="Zhu Y."/>
            <person name="Xu J."/>
            <person name="Sun C."/>
            <person name="Zhou S."/>
            <person name="Xu H."/>
            <person name="Nelson D.R."/>
            <person name="Qian J."/>
            <person name="Song J."/>
            <person name="Luo H."/>
            <person name="Xiang L."/>
            <person name="Li Y."/>
            <person name="Xu Z."/>
            <person name="Ji A."/>
            <person name="Wang L."/>
            <person name="Lu S."/>
            <person name="Hayward A."/>
            <person name="Sun W."/>
            <person name="Li X."/>
            <person name="Schwartz D.C."/>
            <person name="Wang Y."/>
            <person name="Chen S."/>
        </authorList>
    </citation>
    <scope>NUCLEOTIDE SEQUENCE [LARGE SCALE GENOMIC DNA]</scope>
    <source>
        <strain evidence="2 3">ZZ0214-1</strain>
    </source>
</reference>
<accession>A0A2G8SH95</accession>
<feature type="region of interest" description="Disordered" evidence="1">
    <location>
        <begin position="21"/>
        <end position="50"/>
    </location>
</feature>
<organism evidence="2 3">
    <name type="scientific">Ganoderma sinense ZZ0214-1</name>
    <dbReference type="NCBI Taxonomy" id="1077348"/>
    <lineage>
        <taxon>Eukaryota</taxon>
        <taxon>Fungi</taxon>
        <taxon>Dikarya</taxon>
        <taxon>Basidiomycota</taxon>
        <taxon>Agaricomycotina</taxon>
        <taxon>Agaricomycetes</taxon>
        <taxon>Polyporales</taxon>
        <taxon>Polyporaceae</taxon>
        <taxon>Ganoderma</taxon>
    </lineage>
</organism>
<dbReference type="OrthoDB" id="2751943at2759"/>